<sequence>MRRQRIILILTCLYALILVIAFCPLFNEDPKPSFGNQVEAERYNVPELYPEFISRECRSGRIWLITITTSSVKNFAERAAIRETWGSITGFDGLQFRMVFVLEDTGLKYTTGVIQNLTIESETSGDLLVQKDKQQSTGESPNKSLATASGLLTGLNWMDETCSNVSTMLRATDGYFINMIGVYWTILKDRTSEVRKLRIVCFDHEEPRSLMKSSSAETEVRRCLRDVFLLSKPLSKSFTESLSIGTSSKTNVLAKTADFGIVDMAFAKSNSSSQIMACTQKYKTNCKLLVGTAKPDAMRTLWLNYQ</sequence>
<comment type="subcellular location">
    <subcellularLocation>
        <location evidence="1 10">Golgi apparatus membrane</location>
        <topology evidence="1 10">Single-pass type II membrane protein</topology>
    </subcellularLocation>
</comment>
<evidence type="ECO:0000256" key="5">
    <source>
        <dbReference type="ARBA" id="ARBA00022692"/>
    </source>
</evidence>
<dbReference type="InterPro" id="IPR002659">
    <property type="entry name" value="Glyco_trans_31"/>
</dbReference>
<keyword evidence="13" id="KW-1185">Reference proteome</keyword>
<evidence type="ECO:0000256" key="7">
    <source>
        <dbReference type="ARBA" id="ARBA00022989"/>
    </source>
</evidence>
<keyword evidence="5" id="KW-0812">Transmembrane</keyword>
<keyword evidence="9" id="KW-0472">Membrane</keyword>
<evidence type="ECO:0000256" key="8">
    <source>
        <dbReference type="ARBA" id="ARBA00023034"/>
    </source>
</evidence>
<keyword evidence="4" id="KW-0808">Transferase</keyword>
<dbReference type="Proteomes" id="UP000186922">
    <property type="component" value="Unassembled WGS sequence"/>
</dbReference>
<comment type="caution">
    <text evidence="12">The sequence shown here is derived from an EMBL/GenBank/DDBJ whole genome shotgun (WGS) entry which is preliminary data.</text>
</comment>
<keyword evidence="7" id="KW-1133">Transmembrane helix</keyword>
<evidence type="ECO:0000313" key="13">
    <source>
        <dbReference type="Proteomes" id="UP000186922"/>
    </source>
</evidence>
<dbReference type="STRING" id="947166.A0A1D1VGK3"/>
<dbReference type="GO" id="GO:0000139">
    <property type="term" value="C:Golgi membrane"/>
    <property type="evidence" value="ECO:0007669"/>
    <property type="project" value="UniProtKB-SubCell"/>
</dbReference>
<evidence type="ECO:0000256" key="9">
    <source>
        <dbReference type="ARBA" id="ARBA00023136"/>
    </source>
</evidence>
<feature type="signal peptide" evidence="11">
    <location>
        <begin position="1"/>
        <end position="21"/>
    </location>
</feature>
<evidence type="ECO:0000256" key="6">
    <source>
        <dbReference type="ARBA" id="ARBA00022968"/>
    </source>
</evidence>
<evidence type="ECO:0000256" key="10">
    <source>
        <dbReference type="RuleBase" id="RU363063"/>
    </source>
</evidence>
<dbReference type="PANTHER" id="PTHR11214">
    <property type="entry name" value="BETA-1,3-N-ACETYLGLUCOSAMINYLTRANSFERASE"/>
    <property type="match status" value="1"/>
</dbReference>
<comment type="similarity">
    <text evidence="2 10">Belongs to the glycosyltransferase 31 family.</text>
</comment>
<keyword evidence="3 10" id="KW-0328">Glycosyltransferase</keyword>
<dbReference type="PANTHER" id="PTHR11214:SF3">
    <property type="entry name" value="BETA-1,3-GALACTOSYLTRANSFERASE 6"/>
    <property type="match status" value="1"/>
</dbReference>
<keyword evidence="8 10" id="KW-0333">Golgi apparatus</keyword>
<evidence type="ECO:0000256" key="11">
    <source>
        <dbReference type="SAM" id="SignalP"/>
    </source>
</evidence>
<evidence type="ECO:0000256" key="1">
    <source>
        <dbReference type="ARBA" id="ARBA00004323"/>
    </source>
</evidence>
<keyword evidence="6" id="KW-0735">Signal-anchor</keyword>
<evidence type="ECO:0000256" key="4">
    <source>
        <dbReference type="ARBA" id="ARBA00022679"/>
    </source>
</evidence>
<evidence type="ECO:0000256" key="3">
    <source>
        <dbReference type="ARBA" id="ARBA00022676"/>
    </source>
</evidence>
<gene>
    <name evidence="12" type="primary">RvY_10959-1</name>
    <name evidence="12" type="synonym">RvY_10959.1</name>
    <name evidence="12" type="ORF">RvY_10959</name>
</gene>
<feature type="chain" id="PRO_5008898381" description="Hexosyltransferase" evidence="11">
    <location>
        <begin position="22"/>
        <end position="306"/>
    </location>
</feature>
<dbReference type="GO" id="GO:0016758">
    <property type="term" value="F:hexosyltransferase activity"/>
    <property type="evidence" value="ECO:0007669"/>
    <property type="project" value="InterPro"/>
</dbReference>
<organism evidence="12 13">
    <name type="scientific">Ramazzottius varieornatus</name>
    <name type="common">Water bear</name>
    <name type="synonym">Tardigrade</name>
    <dbReference type="NCBI Taxonomy" id="947166"/>
    <lineage>
        <taxon>Eukaryota</taxon>
        <taxon>Metazoa</taxon>
        <taxon>Ecdysozoa</taxon>
        <taxon>Tardigrada</taxon>
        <taxon>Eutardigrada</taxon>
        <taxon>Parachela</taxon>
        <taxon>Hypsibioidea</taxon>
        <taxon>Ramazzottiidae</taxon>
        <taxon>Ramazzottius</taxon>
    </lineage>
</organism>
<protein>
    <recommendedName>
        <fullName evidence="10">Hexosyltransferase</fullName>
        <ecNumber evidence="10">2.4.1.-</ecNumber>
    </recommendedName>
</protein>
<name>A0A1D1VGK3_RAMVA</name>
<evidence type="ECO:0000313" key="12">
    <source>
        <dbReference type="EMBL" id="GAV00051.1"/>
    </source>
</evidence>
<dbReference type="AlphaFoldDB" id="A0A1D1VGK3"/>
<dbReference type="GO" id="GO:0006493">
    <property type="term" value="P:protein O-linked glycosylation"/>
    <property type="evidence" value="ECO:0007669"/>
    <property type="project" value="TreeGrafter"/>
</dbReference>
<accession>A0A1D1VGK3</accession>
<keyword evidence="11" id="KW-0732">Signal</keyword>
<dbReference type="EMBL" id="BDGG01000005">
    <property type="protein sequence ID" value="GAV00051.1"/>
    <property type="molecule type" value="Genomic_DNA"/>
</dbReference>
<reference evidence="12 13" key="1">
    <citation type="journal article" date="2016" name="Nat. Commun.">
        <title>Extremotolerant tardigrade genome and improved radiotolerance of human cultured cells by tardigrade-unique protein.</title>
        <authorList>
            <person name="Hashimoto T."/>
            <person name="Horikawa D.D."/>
            <person name="Saito Y."/>
            <person name="Kuwahara H."/>
            <person name="Kozuka-Hata H."/>
            <person name="Shin-I T."/>
            <person name="Minakuchi Y."/>
            <person name="Ohishi K."/>
            <person name="Motoyama A."/>
            <person name="Aizu T."/>
            <person name="Enomoto A."/>
            <person name="Kondo K."/>
            <person name="Tanaka S."/>
            <person name="Hara Y."/>
            <person name="Koshikawa S."/>
            <person name="Sagara H."/>
            <person name="Miura T."/>
            <person name="Yokobori S."/>
            <person name="Miyagawa K."/>
            <person name="Suzuki Y."/>
            <person name="Kubo T."/>
            <person name="Oyama M."/>
            <person name="Kohara Y."/>
            <person name="Fujiyama A."/>
            <person name="Arakawa K."/>
            <person name="Katayama T."/>
            <person name="Toyoda A."/>
            <person name="Kunieda T."/>
        </authorList>
    </citation>
    <scope>NUCLEOTIDE SEQUENCE [LARGE SCALE GENOMIC DNA]</scope>
    <source>
        <strain evidence="12 13">YOKOZUNA-1</strain>
    </source>
</reference>
<dbReference type="EC" id="2.4.1.-" evidence="10"/>
<proteinExistence type="inferred from homology"/>
<evidence type="ECO:0000256" key="2">
    <source>
        <dbReference type="ARBA" id="ARBA00008661"/>
    </source>
</evidence>
<dbReference type="OrthoDB" id="5957813at2759"/>